<dbReference type="SUPFAM" id="SSF48452">
    <property type="entry name" value="TPR-like"/>
    <property type="match status" value="1"/>
</dbReference>
<reference evidence="7 8" key="1">
    <citation type="journal article" date="2020" name="Nat. Food">
        <title>A phased Vanilla planifolia genome enables genetic improvement of flavour and production.</title>
        <authorList>
            <person name="Hasing T."/>
            <person name="Tang H."/>
            <person name="Brym M."/>
            <person name="Khazi F."/>
            <person name="Huang T."/>
            <person name="Chambers A.H."/>
        </authorList>
    </citation>
    <scope>NUCLEOTIDE SEQUENCE [LARGE SCALE GENOMIC DNA]</scope>
    <source>
        <tissue evidence="7">Leaf</tissue>
    </source>
</reference>
<dbReference type="OrthoDB" id="1717827at2759"/>
<evidence type="ECO:0000313" key="7">
    <source>
        <dbReference type="EMBL" id="KAG0478331.1"/>
    </source>
</evidence>
<organism evidence="7 8">
    <name type="scientific">Vanilla planifolia</name>
    <name type="common">Vanilla</name>
    <dbReference type="NCBI Taxonomy" id="51239"/>
    <lineage>
        <taxon>Eukaryota</taxon>
        <taxon>Viridiplantae</taxon>
        <taxon>Streptophyta</taxon>
        <taxon>Embryophyta</taxon>
        <taxon>Tracheophyta</taxon>
        <taxon>Spermatophyta</taxon>
        <taxon>Magnoliopsida</taxon>
        <taxon>Liliopsida</taxon>
        <taxon>Asparagales</taxon>
        <taxon>Orchidaceae</taxon>
        <taxon>Vanilloideae</taxon>
        <taxon>Vanilleae</taxon>
        <taxon>Vanilla</taxon>
    </lineage>
</organism>
<dbReference type="InterPro" id="IPR002885">
    <property type="entry name" value="PPR_rpt"/>
</dbReference>
<comment type="similarity">
    <text evidence="2">Belongs to the PPR family. P subfamily.</text>
</comment>
<sequence>MKTLTFMQIRWGGIPSLPRALRTARKLLSTKSLPEAEASLKGPASTTVVVEKKNEIPLYRRLSSLGAAPEGSVTKTMNKWVREGRTVKVDQLIKYVKGLRKYRRYRHALELMNWMVEVRGMNLSHTNLAICLDLICKVRGIEPAEEFFNKLPDSAKNERTYGALFSCYCSKKMAEKANALFLKMEEINIASSTLLYNNLMSLFMKLGQPEKVPQIFQKMKANNIAPDNLTCCILMNSYAAKDDIEAVVGIIKEMEEEDEVTIQWTAYSTLAAIYNSVNLFDKAELALQKLELLINGHEREPFHFLISLYAGAGNLKQVRRVWELLKTTFPKQTNLSYLMMLHALNKFDDIHGMKKCFSEWESNLETYDLRIANLVVGAYLRKDMEKEAETVLDKVKEKGLSADLRTCDLFIDYYLKNGKIDLAKKWSEVAALTK</sequence>
<dbReference type="Pfam" id="PF01535">
    <property type="entry name" value="PPR"/>
    <property type="match status" value="2"/>
</dbReference>
<dbReference type="GO" id="GO:0003729">
    <property type="term" value="F:mRNA binding"/>
    <property type="evidence" value="ECO:0007669"/>
    <property type="project" value="UniProtKB-ARBA"/>
</dbReference>
<dbReference type="NCBIfam" id="TIGR00756">
    <property type="entry name" value="PPR"/>
    <property type="match status" value="2"/>
</dbReference>
<comment type="caution">
    <text evidence="7">The sequence shown here is derived from an EMBL/GenBank/DDBJ whole genome shotgun (WGS) entry which is preliminary data.</text>
</comment>
<dbReference type="FunFam" id="1.25.40.10:FF:000385">
    <property type="entry name" value="Pentatricopeptide repeat-containing protein mitochondrial"/>
    <property type="match status" value="1"/>
</dbReference>
<dbReference type="Pfam" id="PF13041">
    <property type="entry name" value="PPR_2"/>
    <property type="match status" value="1"/>
</dbReference>
<name>A0A835V093_VANPL</name>
<accession>A0A835V093</accession>
<evidence type="ECO:0000256" key="6">
    <source>
        <dbReference type="PROSITE-ProRule" id="PRU00708"/>
    </source>
</evidence>
<evidence type="ECO:0000256" key="4">
    <source>
        <dbReference type="ARBA" id="ARBA00022946"/>
    </source>
</evidence>
<dbReference type="AlphaFoldDB" id="A0A835V093"/>
<feature type="repeat" description="PPR" evidence="6">
    <location>
        <begin position="157"/>
        <end position="191"/>
    </location>
</feature>
<gene>
    <name evidence="7" type="ORF">HPP92_013050</name>
</gene>
<dbReference type="PROSITE" id="PS51375">
    <property type="entry name" value="PPR"/>
    <property type="match status" value="2"/>
</dbReference>
<dbReference type="PANTHER" id="PTHR45717">
    <property type="entry name" value="OS12G0527900 PROTEIN"/>
    <property type="match status" value="1"/>
</dbReference>
<evidence type="ECO:0000256" key="5">
    <source>
        <dbReference type="ARBA" id="ARBA00023128"/>
    </source>
</evidence>
<evidence type="ECO:0000313" key="8">
    <source>
        <dbReference type="Proteomes" id="UP000639772"/>
    </source>
</evidence>
<evidence type="ECO:0000256" key="3">
    <source>
        <dbReference type="ARBA" id="ARBA00022737"/>
    </source>
</evidence>
<feature type="repeat" description="PPR" evidence="6">
    <location>
        <begin position="192"/>
        <end position="226"/>
    </location>
</feature>
<evidence type="ECO:0008006" key="9">
    <source>
        <dbReference type="Google" id="ProtNLM"/>
    </source>
</evidence>
<dbReference type="EMBL" id="JADCNM010000006">
    <property type="protein sequence ID" value="KAG0478331.1"/>
    <property type="molecule type" value="Genomic_DNA"/>
</dbReference>
<evidence type="ECO:0000256" key="2">
    <source>
        <dbReference type="ARBA" id="ARBA00007626"/>
    </source>
</evidence>
<dbReference type="Gene3D" id="1.25.40.10">
    <property type="entry name" value="Tetratricopeptide repeat domain"/>
    <property type="match status" value="2"/>
</dbReference>
<keyword evidence="4" id="KW-0809">Transit peptide</keyword>
<dbReference type="PANTHER" id="PTHR45717:SF8">
    <property type="entry name" value="OS01G0301000 PROTEIN"/>
    <property type="match status" value="1"/>
</dbReference>
<dbReference type="GO" id="GO:0005739">
    <property type="term" value="C:mitochondrion"/>
    <property type="evidence" value="ECO:0007669"/>
    <property type="project" value="UniProtKB-SubCell"/>
</dbReference>
<dbReference type="InterPro" id="IPR011990">
    <property type="entry name" value="TPR-like_helical_dom_sf"/>
</dbReference>
<proteinExistence type="inferred from homology"/>
<keyword evidence="3" id="KW-0677">Repeat</keyword>
<evidence type="ECO:0000256" key="1">
    <source>
        <dbReference type="ARBA" id="ARBA00004173"/>
    </source>
</evidence>
<protein>
    <recommendedName>
        <fullName evidence="9">Pentatricopeptide repeat-containing protein</fullName>
    </recommendedName>
</protein>
<keyword evidence="5" id="KW-0496">Mitochondrion</keyword>
<dbReference type="Proteomes" id="UP000639772">
    <property type="component" value="Chromosome 6"/>
</dbReference>
<comment type="subcellular location">
    <subcellularLocation>
        <location evidence="1">Mitochondrion</location>
    </subcellularLocation>
</comment>